<evidence type="ECO:0000313" key="4">
    <source>
        <dbReference type="Proteomes" id="UP000053676"/>
    </source>
</evidence>
<reference evidence="4" key="1">
    <citation type="journal article" date="2014" name="Nat. Genet.">
        <title>Genome of the human hookworm Necator americanus.</title>
        <authorList>
            <person name="Tang Y.T."/>
            <person name="Gao X."/>
            <person name="Rosa B.A."/>
            <person name="Abubucker S."/>
            <person name="Hallsworth-Pepin K."/>
            <person name="Martin J."/>
            <person name="Tyagi R."/>
            <person name="Heizer E."/>
            <person name="Zhang X."/>
            <person name="Bhonagiri-Palsikar V."/>
            <person name="Minx P."/>
            <person name="Warren W.C."/>
            <person name="Wang Q."/>
            <person name="Zhan B."/>
            <person name="Hotez P.J."/>
            <person name="Sternberg P.W."/>
            <person name="Dougall A."/>
            <person name="Gaze S.T."/>
            <person name="Mulvenna J."/>
            <person name="Sotillo J."/>
            <person name="Ranganathan S."/>
            <person name="Rabelo E.M."/>
            <person name="Wilson R.K."/>
            <person name="Felgner P.L."/>
            <person name="Bethony J."/>
            <person name="Hawdon J.M."/>
            <person name="Gasser R.B."/>
            <person name="Loukas A."/>
            <person name="Mitreva M."/>
        </authorList>
    </citation>
    <scope>NUCLEOTIDE SEQUENCE [LARGE SCALE GENOMIC DNA]</scope>
</reference>
<dbReference type="Pfam" id="PF01553">
    <property type="entry name" value="Acyltransferase"/>
    <property type="match status" value="1"/>
</dbReference>
<dbReference type="Proteomes" id="UP000053676">
    <property type="component" value="Unassembled WGS sequence"/>
</dbReference>
<dbReference type="AlphaFoldDB" id="W2SGJ2"/>
<dbReference type="SUPFAM" id="SSF69593">
    <property type="entry name" value="Glycerol-3-phosphate (1)-acyltransferase"/>
    <property type="match status" value="1"/>
</dbReference>
<feature type="domain" description="Phospholipid/glycerol acyltransferase" evidence="2">
    <location>
        <begin position="122"/>
        <end position="246"/>
    </location>
</feature>
<dbReference type="GO" id="GO:0016746">
    <property type="term" value="F:acyltransferase activity"/>
    <property type="evidence" value="ECO:0007669"/>
    <property type="project" value="UniProtKB-KW"/>
</dbReference>
<dbReference type="OMA" id="YSRICKQ"/>
<dbReference type="OrthoDB" id="5920068at2759"/>
<keyword evidence="3" id="KW-0808">Transferase</keyword>
<gene>
    <name evidence="3" type="ORF">NECAME_05468</name>
</gene>
<dbReference type="InterPro" id="IPR002123">
    <property type="entry name" value="Plipid/glycerol_acylTrfase"/>
</dbReference>
<organism evidence="3 4">
    <name type="scientific">Necator americanus</name>
    <name type="common">Human hookworm</name>
    <dbReference type="NCBI Taxonomy" id="51031"/>
    <lineage>
        <taxon>Eukaryota</taxon>
        <taxon>Metazoa</taxon>
        <taxon>Ecdysozoa</taxon>
        <taxon>Nematoda</taxon>
        <taxon>Chromadorea</taxon>
        <taxon>Rhabditida</taxon>
        <taxon>Rhabditina</taxon>
        <taxon>Rhabditomorpha</taxon>
        <taxon>Strongyloidea</taxon>
        <taxon>Ancylostomatidae</taxon>
        <taxon>Bunostominae</taxon>
        <taxon>Necator</taxon>
    </lineage>
</organism>
<evidence type="ECO:0000259" key="2">
    <source>
        <dbReference type="SMART" id="SM00563"/>
    </source>
</evidence>
<evidence type="ECO:0000313" key="3">
    <source>
        <dbReference type="EMBL" id="ETN68744.1"/>
    </source>
</evidence>
<dbReference type="GO" id="GO:0036149">
    <property type="term" value="P:phosphatidylinositol acyl-chain remodeling"/>
    <property type="evidence" value="ECO:0007669"/>
    <property type="project" value="TreeGrafter"/>
</dbReference>
<dbReference type="CDD" id="cd07990">
    <property type="entry name" value="LPLAT_LCLAT1-like"/>
    <property type="match status" value="1"/>
</dbReference>
<keyword evidence="1" id="KW-1133">Transmembrane helix</keyword>
<evidence type="ECO:0000256" key="1">
    <source>
        <dbReference type="SAM" id="Phobius"/>
    </source>
</evidence>
<keyword evidence="1" id="KW-0812">Transmembrane</keyword>
<dbReference type="GO" id="GO:0005783">
    <property type="term" value="C:endoplasmic reticulum"/>
    <property type="evidence" value="ECO:0007669"/>
    <property type="project" value="TreeGrafter"/>
</dbReference>
<keyword evidence="4" id="KW-1185">Reference proteome</keyword>
<feature type="transmembrane region" description="Helical" evidence="1">
    <location>
        <begin position="46"/>
        <end position="69"/>
    </location>
</feature>
<dbReference type="EMBL" id="KI669207">
    <property type="protein sequence ID" value="ETN68744.1"/>
    <property type="molecule type" value="Genomic_DNA"/>
</dbReference>
<keyword evidence="3" id="KW-0012">Acyltransferase</keyword>
<protein>
    <submittedName>
        <fullName evidence="3">Acyltransferase</fullName>
    </submittedName>
</protein>
<dbReference type="STRING" id="51031.W2SGJ2"/>
<dbReference type="PANTHER" id="PTHR10983:SF2">
    <property type="entry name" value="ACYL-COA:LYSOPHOSPHATIDYLGLYCEROL ACYLTRANSFERASE 1"/>
    <property type="match status" value="1"/>
</dbReference>
<dbReference type="KEGG" id="nai:NECAME_05468"/>
<sequence length="475" mass="55893">MLEDEETAELLKLRSAPGRDRPPGSRSVFSQASTSEKILWFIKTPIRAVMCLSLVTVFFLTYFGFMFPVMGLRKIWPRLYWFVEGKLYRWLQGFIGTWGYTAGYDVFEYGDDVTTYYRDERVLVMCNHQSTADVPTLMACLQSKGVASRKTLWLMDVMFRWSPFGIVGNNHGDYFIKQGKATREKEILRLKQHLREVFWDRDRRWVILFPEGGFYHKRVESSQRYGKLNGFPHLKYTTLPRMGAVKAILEEVGPREDEDEPRERSSSKLKLITDTVGAIREKKYVKETRPPIKYVLDVTIAYPNGIPLSLVSLGFGTREKCDIAVNYKIYNADEVPFDDDDKLRDWMYNVYKEKDEMLVGCMPFILRLFSSLIHFEAFFCVSDHREELELMKCLVCMRPQIRDFQMVMFRSKQCLIARYYETGQFQSGERGTRVVFSWAKIIGQYMFWFASFYAQYQIYSRICKQVFLILASPFM</sequence>
<name>W2SGJ2_NECAM</name>
<proteinExistence type="predicted"/>
<keyword evidence="1" id="KW-0472">Membrane</keyword>
<dbReference type="PANTHER" id="PTHR10983">
    <property type="entry name" value="1-ACYLGLYCEROL-3-PHOSPHATE ACYLTRANSFERASE-RELATED"/>
    <property type="match status" value="1"/>
</dbReference>
<dbReference type="SMART" id="SM00563">
    <property type="entry name" value="PlsC"/>
    <property type="match status" value="1"/>
</dbReference>
<accession>W2SGJ2</accession>